<dbReference type="GO" id="GO:0005886">
    <property type="term" value="C:plasma membrane"/>
    <property type="evidence" value="ECO:0007669"/>
    <property type="project" value="TreeGrafter"/>
</dbReference>
<reference evidence="6 7" key="1">
    <citation type="journal article" date="2019" name="PLoS ONE">
        <title>Genomic analyses reveal an absence of contemporary introgressive admixture between fin whales and blue whales, despite known hybrids.</title>
        <authorList>
            <person name="Westbury M.V."/>
            <person name="Petersen B."/>
            <person name="Lorenzen E.D."/>
        </authorList>
    </citation>
    <scope>NUCLEOTIDE SEQUENCE [LARGE SCALE GENOMIC DNA]</scope>
    <source>
        <strain evidence="6">FinWhale-01</strain>
    </source>
</reference>
<evidence type="ECO:0000313" key="6">
    <source>
        <dbReference type="EMBL" id="KAB0402949.1"/>
    </source>
</evidence>
<evidence type="ECO:0000256" key="4">
    <source>
        <dbReference type="ARBA" id="ARBA00023136"/>
    </source>
</evidence>
<dbReference type="PANTHER" id="PTHR23112">
    <property type="entry name" value="G PROTEIN-COUPLED RECEPTOR 157-RELATED"/>
    <property type="match status" value="1"/>
</dbReference>
<evidence type="ECO:0000256" key="1">
    <source>
        <dbReference type="ARBA" id="ARBA00004141"/>
    </source>
</evidence>
<evidence type="ECO:0008006" key="8">
    <source>
        <dbReference type="Google" id="ProtNLM"/>
    </source>
</evidence>
<comment type="subcellular location">
    <subcellularLocation>
        <location evidence="1">Membrane</location>
        <topology evidence="1">Multi-pass membrane protein</topology>
    </subcellularLocation>
</comment>
<keyword evidence="4" id="KW-0472">Membrane</keyword>
<proteinExistence type="predicted"/>
<dbReference type="GO" id="GO:0007189">
    <property type="term" value="P:adenylate cyclase-activating G protein-coupled receptor signaling pathway"/>
    <property type="evidence" value="ECO:0007669"/>
    <property type="project" value="TreeGrafter"/>
</dbReference>
<keyword evidence="7" id="KW-1185">Reference proteome</keyword>
<organism evidence="6 7">
    <name type="scientific">Balaenoptera physalus</name>
    <name type="common">Fin whale</name>
    <name type="synonym">Balaena physalus</name>
    <dbReference type="NCBI Taxonomy" id="9770"/>
    <lineage>
        <taxon>Eukaryota</taxon>
        <taxon>Metazoa</taxon>
        <taxon>Chordata</taxon>
        <taxon>Craniata</taxon>
        <taxon>Vertebrata</taxon>
        <taxon>Euteleostomi</taxon>
        <taxon>Mammalia</taxon>
        <taxon>Eutheria</taxon>
        <taxon>Laurasiatheria</taxon>
        <taxon>Artiodactyla</taxon>
        <taxon>Whippomorpha</taxon>
        <taxon>Cetacea</taxon>
        <taxon>Mysticeti</taxon>
        <taxon>Balaenopteridae</taxon>
        <taxon>Balaenoptera</taxon>
    </lineage>
</organism>
<keyword evidence="3" id="KW-1133">Transmembrane helix</keyword>
<dbReference type="GO" id="GO:0004930">
    <property type="term" value="F:G protein-coupled receptor activity"/>
    <property type="evidence" value="ECO:0007669"/>
    <property type="project" value="TreeGrafter"/>
</dbReference>
<comment type="caution">
    <text evidence="6">The sequence shown here is derived from an EMBL/GenBank/DDBJ whole genome shotgun (WGS) entry which is preliminary data.</text>
</comment>
<name>A0A6A1Q803_BALPH</name>
<keyword evidence="2" id="KW-0812">Transmembrane</keyword>
<dbReference type="EMBL" id="SGJD01000910">
    <property type="protein sequence ID" value="KAB0402949.1"/>
    <property type="molecule type" value="Genomic_DNA"/>
</dbReference>
<gene>
    <name evidence="6" type="ORF">E2I00_003607</name>
</gene>
<dbReference type="AlphaFoldDB" id="A0A6A1Q803"/>
<evidence type="ECO:0000313" key="7">
    <source>
        <dbReference type="Proteomes" id="UP000437017"/>
    </source>
</evidence>
<dbReference type="Proteomes" id="UP000437017">
    <property type="component" value="Unassembled WGS sequence"/>
</dbReference>
<evidence type="ECO:0000256" key="2">
    <source>
        <dbReference type="ARBA" id="ARBA00022692"/>
    </source>
</evidence>
<accession>A0A6A1Q803</accession>
<evidence type="ECO:0000256" key="5">
    <source>
        <dbReference type="SAM" id="MobiDB-lite"/>
    </source>
</evidence>
<dbReference type="OrthoDB" id="100006at2759"/>
<evidence type="ECO:0000256" key="3">
    <source>
        <dbReference type="ARBA" id="ARBA00022989"/>
    </source>
</evidence>
<feature type="non-terminal residue" evidence="6">
    <location>
        <position position="1"/>
    </location>
</feature>
<protein>
    <recommendedName>
        <fullName evidence="8">G-protein coupled receptors family 2 profile 2 domain-containing protein</fullName>
    </recommendedName>
</protein>
<dbReference type="PANTHER" id="PTHR23112:SF47">
    <property type="entry name" value="G-PROTEIN COUPLED RECEPTOR 157"/>
    <property type="match status" value="1"/>
</dbReference>
<feature type="region of interest" description="Disordered" evidence="5">
    <location>
        <begin position="462"/>
        <end position="486"/>
    </location>
</feature>
<sequence>SLREAAFWGLAPGVTSPIKIAVQRFLSRTVIASDAAGPDATSPTGHAHQPRVNTSTLDLESDDSGEMFQCLTGWGGRSQASRNIARMLRADAVMVSNCPCTLQGEDRKAVSAVEAFVTETFLLSFLDEINARTEKFLPALDITVKRKRTLGLVFNITDSFQSLAEVLGRGRTGLHAIISRASWKKEARHSSHVRRRDRMSEALARRVGCRSRAQEVDEDEKLVVFSALVADEKGSSKGAQLRQQFSSVGPTSSTYRCQLWVQLSFFPEFSNSEIEGHCLLHAWESTVLLAYPASRSLRPRWLCREPGLTSRPPVCSLFLSWGVPLVITVAAVTLKKIGYDASDVSVGWCWIDLEAEDRVLWMLLTGKAWEMLAYVTLPVLYLLIRKHINRAHFPASLRVLFRPAPALSLTPLPFSLPGDREHLSGGRQLHHVRPLHPHRPDPAPLSLLLLHLSAFCCHRREPGGPPRASAPSKTSESQGPRRAADELPSARAAPLLVLCLGAADLGQAALSSLCRERDVSCAVSLRLPKLLSPVGSSADSACLPPRPSSTSPSHRVLLHAGELVGVRAALSFRETRGS</sequence>